<sequence>MKPCCDRRTTVAMIAMIDMTFGVILFVLCFQSLFFVPIPAQFSHMPWTRLLLLFPIIVNTFQILISFNLLMSIRQIDLLISLAKTSIWLHGAFITFTCLVLKFIFLFFNLWTMSPSVFKSGDSSTNFLMTLTLWEMLTKIVSIYLIRSYLEELKLEAYPPPNVQFYSVYIPPSEISPSPSSPLIWTTTTPTPTNCAPQNEYKC</sequence>
<gene>
    <name evidence="2" type="ORF">Fcan01_18631</name>
</gene>
<dbReference type="OMA" id="CAPQNEY"/>
<feature type="transmembrane region" description="Helical" evidence="1">
    <location>
        <begin position="127"/>
        <end position="146"/>
    </location>
</feature>
<proteinExistence type="predicted"/>
<dbReference type="AlphaFoldDB" id="A0A226DML2"/>
<evidence type="ECO:0000256" key="1">
    <source>
        <dbReference type="SAM" id="Phobius"/>
    </source>
</evidence>
<feature type="transmembrane region" description="Helical" evidence="1">
    <location>
        <begin position="50"/>
        <end position="73"/>
    </location>
</feature>
<reference evidence="2 3" key="1">
    <citation type="submission" date="2015-12" db="EMBL/GenBank/DDBJ databases">
        <title>The genome of Folsomia candida.</title>
        <authorList>
            <person name="Faddeeva A."/>
            <person name="Derks M.F."/>
            <person name="Anvar Y."/>
            <person name="Smit S."/>
            <person name="Van Straalen N."/>
            <person name="Roelofs D."/>
        </authorList>
    </citation>
    <scope>NUCLEOTIDE SEQUENCE [LARGE SCALE GENOMIC DNA]</scope>
    <source>
        <strain evidence="2 3">VU population</strain>
        <tissue evidence="2">Whole body</tissue>
    </source>
</reference>
<feature type="transmembrane region" description="Helical" evidence="1">
    <location>
        <begin position="85"/>
        <end position="107"/>
    </location>
</feature>
<name>A0A226DML2_FOLCA</name>
<keyword evidence="3" id="KW-1185">Reference proteome</keyword>
<dbReference type="Proteomes" id="UP000198287">
    <property type="component" value="Unassembled WGS sequence"/>
</dbReference>
<evidence type="ECO:0000313" key="3">
    <source>
        <dbReference type="Proteomes" id="UP000198287"/>
    </source>
</evidence>
<keyword evidence="1" id="KW-1133">Transmembrane helix</keyword>
<evidence type="ECO:0000313" key="2">
    <source>
        <dbReference type="EMBL" id="OXA46350.1"/>
    </source>
</evidence>
<keyword evidence="1" id="KW-0812">Transmembrane</keyword>
<protein>
    <submittedName>
        <fullName evidence="2">Uncharacterized protein</fullName>
    </submittedName>
</protein>
<organism evidence="2 3">
    <name type="scientific">Folsomia candida</name>
    <name type="common">Springtail</name>
    <dbReference type="NCBI Taxonomy" id="158441"/>
    <lineage>
        <taxon>Eukaryota</taxon>
        <taxon>Metazoa</taxon>
        <taxon>Ecdysozoa</taxon>
        <taxon>Arthropoda</taxon>
        <taxon>Hexapoda</taxon>
        <taxon>Collembola</taxon>
        <taxon>Entomobryomorpha</taxon>
        <taxon>Isotomoidea</taxon>
        <taxon>Isotomidae</taxon>
        <taxon>Proisotominae</taxon>
        <taxon>Folsomia</taxon>
    </lineage>
</organism>
<keyword evidence="1" id="KW-0472">Membrane</keyword>
<comment type="caution">
    <text evidence="2">The sequence shown here is derived from an EMBL/GenBank/DDBJ whole genome shotgun (WGS) entry which is preliminary data.</text>
</comment>
<feature type="transmembrane region" description="Helical" evidence="1">
    <location>
        <begin position="12"/>
        <end position="38"/>
    </location>
</feature>
<dbReference type="EMBL" id="LNIX01000015">
    <property type="protein sequence ID" value="OXA46350.1"/>
    <property type="molecule type" value="Genomic_DNA"/>
</dbReference>
<accession>A0A226DML2</accession>